<evidence type="ECO:0000313" key="2">
    <source>
        <dbReference type="Proteomes" id="UP000294299"/>
    </source>
</evidence>
<name>A0A484IGU0_9ARCH</name>
<reference evidence="1 2" key="1">
    <citation type="submission" date="2019-02" db="EMBL/GenBank/DDBJ databases">
        <authorList>
            <person name="Lehtovirta-Morley E L."/>
        </authorList>
    </citation>
    <scope>NUCLEOTIDE SEQUENCE [LARGE SCALE GENOMIC DNA]</scope>
    <source>
        <strain evidence="1">NFRAN1</strain>
    </source>
</reference>
<evidence type="ECO:0000313" key="1">
    <source>
        <dbReference type="EMBL" id="VFJ14874.1"/>
    </source>
</evidence>
<proteinExistence type="predicted"/>
<dbReference type="AlphaFoldDB" id="A0A484IGU0"/>
<keyword evidence="2" id="KW-1185">Reference proteome</keyword>
<protein>
    <submittedName>
        <fullName evidence="1">Uncharacterized protein</fullName>
    </submittedName>
</protein>
<gene>
    <name evidence="1" type="ORF">NFRAN_2552</name>
</gene>
<dbReference type="Proteomes" id="UP000294299">
    <property type="component" value="Chromosome NFRAN"/>
</dbReference>
<sequence>MLLLSNNTSYKDLLKKRILYVLGMDDTRIFLLDEQNSRLAVGNLYGQEFELFN</sequence>
<accession>A0A484IGU0</accession>
<dbReference type="InterPro" id="IPR012338">
    <property type="entry name" value="Beta-lactam/transpept-like"/>
</dbReference>
<dbReference type="SUPFAM" id="SSF56601">
    <property type="entry name" value="beta-lactamase/transpeptidase-like"/>
    <property type="match status" value="1"/>
</dbReference>
<dbReference type="EMBL" id="LR216287">
    <property type="protein sequence ID" value="VFJ14874.1"/>
    <property type="molecule type" value="Genomic_DNA"/>
</dbReference>
<dbReference type="KEGG" id="nfn:NFRAN_2552"/>
<organism evidence="1 2">
    <name type="scientific">Candidatus Nitrosocosmicus franklandianus</name>
    <dbReference type="NCBI Taxonomy" id="1798806"/>
    <lineage>
        <taxon>Archaea</taxon>
        <taxon>Nitrososphaerota</taxon>
        <taxon>Nitrososphaeria</taxon>
        <taxon>Nitrososphaerales</taxon>
        <taxon>Nitrososphaeraceae</taxon>
        <taxon>Candidatus Nitrosocosmicus</taxon>
    </lineage>
</organism>